<keyword evidence="1" id="KW-0472">Membrane</keyword>
<name>A0A1T5LKI7_9FIRM</name>
<feature type="transmembrane region" description="Helical" evidence="1">
    <location>
        <begin position="12"/>
        <end position="34"/>
    </location>
</feature>
<dbReference type="STRING" id="36842.SAMN02194393_02995"/>
<sequence>MSKNNEDRIKWLGIDGFLVILFPILSTIIGYCIINNVDFVIGKVVPYTVTTVTTLIFIKYIGQVLHFSKNVNKK</sequence>
<keyword evidence="1" id="KW-1133">Transmembrane helix</keyword>
<organism evidence="2 3">
    <name type="scientific">Maledivibacter halophilus</name>
    <dbReference type="NCBI Taxonomy" id="36842"/>
    <lineage>
        <taxon>Bacteria</taxon>
        <taxon>Bacillati</taxon>
        <taxon>Bacillota</taxon>
        <taxon>Clostridia</taxon>
        <taxon>Peptostreptococcales</taxon>
        <taxon>Caminicellaceae</taxon>
        <taxon>Maledivibacter</taxon>
    </lineage>
</organism>
<dbReference type="OrthoDB" id="1683542at2"/>
<accession>A0A1T5LKI7</accession>
<feature type="transmembrane region" description="Helical" evidence="1">
    <location>
        <begin position="40"/>
        <end position="61"/>
    </location>
</feature>
<dbReference type="AlphaFoldDB" id="A0A1T5LKI7"/>
<dbReference type="EMBL" id="FUZT01000007">
    <property type="protein sequence ID" value="SKC76502.1"/>
    <property type="molecule type" value="Genomic_DNA"/>
</dbReference>
<evidence type="ECO:0008006" key="4">
    <source>
        <dbReference type="Google" id="ProtNLM"/>
    </source>
</evidence>
<protein>
    <recommendedName>
        <fullName evidence="4">Holin</fullName>
    </recommendedName>
</protein>
<proteinExistence type="predicted"/>
<dbReference type="RefSeq" id="WP_079492673.1">
    <property type="nucleotide sequence ID" value="NZ_FUZT01000007.1"/>
</dbReference>
<dbReference type="Proteomes" id="UP000190285">
    <property type="component" value="Unassembled WGS sequence"/>
</dbReference>
<evidence type="ECO:0000313" key="2">
    <source>
        <dbReference type="EMBL" id="SKC76502.1"/>
    </source>
</evidence>
<reference evidence="2 3" key="1">
    <citation type="submission" date="2017-02" db="EMBL/GenBank/DDBJ databases">
        <authorList>
            <person name="Peterson S.W."/>
        </authorList>
    </citation>
    <scope>NUCLEOTIDE SEQUENCE [LARGE SCALE GENOMIC DNA]</scope>
    <source>
        <strain evidence="2 3">M1</strain>
    </source>
</reference>
<keyword evidence="3" id="KW-1185">Reference proteome</keyword>
<keyword evidence="1" id="KW-0812">Transmembrane</keyword>
<evidence type="ECO:0000313" key="3">
    <source>
        <dbReference type="Proteomes" id="UP000190285"/>
    </source>
</evidence>
<gene>
    <name evidence="2" type="ORF">SAMN02194393_02995</name>
</gene>
<evidence type="ECO:0000256" key="1">
    <source>
        <dbReference type="SAM" id="Phobius"/>
    </source>
</evidence>